<dbReference type="InterPro" id="IPR029903">
    <property type="entry name" value="RmlD-like-bd"/>
</dbReference>
<dbReference type="GO" id="GO:0005829">
    <property type="term" value="C:cytosol"/>
    <property type="evidence" value="ECO:0007669"/>
    <property type="project" value="TreeGrafter"/>
</dbReference>
<dbReference type="InterPro" id="IPR005913">
    <property type="entry name" value="dTDP_dehydrorham_reduct"/>
</dbReference>
<evidence type="ECO:0000259" key="3">
    <source>
        <dbReference type="Pfam" id="PF04321"/>
    </source>
</evidence>
<feature type="domain" description="RmlD-like substrate binding" evidence="3">
    <location>
        <begin position="1"/>
        <end position="279"/>
    </location>
</feature>
<comment type="pathway">
    <text evidence="2">Carbohydrate biosynthesis; dTDP-L-rhamnose biosynthesis.</text>
</comment>
<dbReference type="Proteomes" id="UP000558113">
    <property type="component" value="Unassembled WGS sequence"/>
</dbReference>
<evidence type="ECO:0000256" key="2">
    <source>
        <dbReference type="RuleBase" id="RU364082"/>
    </source>
</evidence>
<dbReference type="OrthoDB" id="9803892at2"/>
<dbReference type="UniPathway" id="UPA00124"/>
<protein>
    <recommendedName>
        <fullName evidence="2">dTDP-4-dehydrorhamnose reductase</fullName>
        <ecNumber evidence="2">1.1.1.133</ecNumber>
    </recommendedName>
</protein>
<dbReference type="PANTHER" id="PTHR10491">
    <property type="entry name" value="DTDP-4-DEHYDRORHAMNOSE REDUCTASE"/>
    <property type="match status" value="1"/>
</dbReference>
<dbReference type="EC" id="1.1.1.133" evidence="2"/>
<dbReference type="Gene3D" id="3.90.25.10">
    <property type="entry name" value="UDP-galactose 4-epimerase, domain 1"/>
    <property type="match status" value="1"/>
</dbReference>
<proteinExistence type="inferred from homology"/>
<reference evidence="4 5" key="1">
    <citation type="submission" date="2020-01" db="EMBL/GenBank/DDBJ databases">
        <title>Paenibacillus soybeanensis sp. nov. isolated from the nodules of soybean (Glycine max(L.) Merr).</title>
        <authorList>
            <person name="Wang H."/>
        </authorList>
    </citation>
    <scope>NUCLEOTIDE SEQUENCE [LARGE SCALE GENOMIC DNA]</scope>
    <source>
        <strain evidence="4 5">DSM 23054</strain>
    </source>
</reference>
<dbReference type="AlphaFoldDB" id="A0A7X5C3M6"/>
<dbReference type="FunFam" id="3.40.50.720:FF:000159">
    <property type="entry name" value="dTDP-4-dehydrorhamnose reductase"/>
    <property type="match status" value="1"/>
</dbReference>
<comment type="caution">
    <text evidence="4">The sequence shown here is derived from an EMBL/GenBank/DDBJ whole genome shotgun (WGS) entry which is preliminary data.</text>
</comment>
<evidence type="ECO:0000313" key="5">
    <source>
        <dbReference type="Proteomes" id="UP000558113"/>
    </source>
</evidence>
<dbReference type="PANTHER" id="PTHR10491:SF4">
    <property type="entry name" value="METHIONINE ADENOSYLTRANSFERASE 2 SUBUNIT BETA"/>
    <property type="match status" value="1"/>
</dbReference>
<dbReference type="SUPFAM" id="SSF51735">
    <property type="entry name" value="NAD(P)-binding Rossmann-fold domains"/>
    <property type="match status" value="1"/>
</dbReference>
<dbReference type="InterPro" id="IPR036291">
    <property type="entry name" value="NAD(P)-bd_dom_sf"/>
</dbReference>
<comment type="function">
    <text evidence="2">Catalyzes the reduction of dTDP-6-deoxy-L-lyxo-4-hexulose to yield dTDP-L-rhamnose.</text>
</comment>
<organism evidence="4 5">
    <name type="scientific">Paenibacillus sacheonensis</name>
    <dbReference type="NCBI Taxonomy" id="742054"/>
    <lineage>
        <taxon>Bacteria</taxon>
        <taxon>Bacillati</taxon>
        <taxon>Bacillota</taxon>
        <taxon>Bacilli</taxon>
        <taxon>Bacillales</taxon>
        <taxon>Paenibacillaceae</taxon>
        <taxon>Paenibacillus</taxon>
    </lineage>
</organism>
<name>A0A7X5C3M6_9BACL</name>
<gene>
    <name evidence="4" type="primary">rfbD</name>
    <name evidence="4" type="ORF">GT003_26150</name>
</gene>
<dbReference type="EMBL" id="JAAAMU010000019">
    <property type="protein sequence ID" value="NBC72495.1"/>
    <property type="molecule type" value="Genomic_DNA"/>
</dbReference>
<dbReference type="GO" id="GO:0008831">
    <property type="term" value="F:dTDP-4-dehydrorhamnose reductase activity"/>
    <property type="evidence" value="ECO:0007669"/>
    <property type="project" value="UniProtKB-EC"/>
</dbReference>
<evidence type="ECO:0000256" key="1">
    <source>
        <dbReference type="ARBA" id="ARBA00010944"/>
    </source>
</evidence>
<sequence>MKILVTGATGQLGYDVVRHGMKRGLQMVGIGSRDLDLTKEAEVSTYIRELNPDAIVHCAAYTAVDRAEDEKEQCWSVNVDATKYLAQLAKEVNAKLLYTSTDYVFDGLGEAPFMESDQPSPIGYYGITKYEGEEAVKRLADDWFIVRVSWVFGSNGSNFVKTMLRLAETRTELNVVGDQVGSPTYTADLARLLIDIVQTDKYGVYHASNEGFCSWAEFAQDIFRQADKDVTVNAISTEDYPTRAVRPKNSRMSKQNLVRNGFHLLPAWQDAVKRYLSEMDREDTKPMQ</sequence>
<keyword evidence="2" id="KW-0521">NADP</keyword>
<dbReference type="RefSeq" id="WP_161703540.1">
    <property type="nucleotide sequence ID" value="NZ_JAAAMU010000019.1"/>
</dbReference>
<keyword evidence="5" id="KW-1185">Reference proteome</keyword>
<dbReference type="NCBIfam" id="TIGR01214">
    <property type="entry name" value="rmlD"/>
    <property type="match status" value="1"/>
</dbReference>
<dbReference type="Gene3D" id="3.40.50.720">
    <property type="entry name" value="NAD(P)-binding Rossmann-like Domain"/>
    <property type="match status" value="1"/>
</dbReference>
<dbReference type="CDD" id="cd05254">
    <property type="entry name" value="dTDP_HR_like_SDR_e"/>
    <property type="match status" value="1"/>
</dbReference>
<comment type="similarity">
    <text evidence="1 2">Belongs to the dTDP-4-dehydrorhamnose reductase family.</text>
</comment>
<keyword evidence="2 4" id="KW-0560">Oxidoreductase</keyword>
<accession>A0A7X5C3M6</accession>
<dbReference type="Pfam" id="PF04321">
    <property type="entry name" value="RmlD_sub_bind"/>
    <property type="match status" value="1"/>
</dbReference>
<evidence type="ECO:0000313" key="4">
    <source>
        <dbReference type="EMBL" id="NBC72495.1"/>
    </source>
</evidence>
<dbReference type="GO" id="GO:0019305">
    <property type="term" value="P:dTDP-rhamnose biosynthetic process"/>
    <property type="evidence" value="ECO:0007669"/>
    <property type="project" value="UniProtKB-UniPathway"/>
</dbReference>